<comment type="caution">
    <text evidence="2">The sequence shown here is derived from an EMBL/GenBank/DDBJ whole genome shotgun (WGS) entry which is preliminary data.</text>
</comment>
<name>A0ABM8NXZ1_9BURK</name>
<keyword evidence="3" id="KW-1185">Reference proteome</keyword>
<keyword evidence="1" id="KW-1133">Transmembrane helix</keyword>
<evidence type="ECO:0000313" key="3">
    <source>
        <dbReference type="Proteomes" id="UP000656319"/>
    </source>
</evidence>
<reference evidence="2 3" key="1">
    <citation type="submission" date="2020-10" db="EMBL/GenBank/DDBJ databases">
        <authorList>
            <person name="Peeters C."/>
        </authorList>
    </citation>
    <scope>NUCLEOTIDE SEQUENCE [LARGE SCALE GENOMIC DNA]</scope>
    <source>
        <strain evidence="2 3">LMG 27952</strain>
    </source>
</reference>
<evidence type="ECO:0000256" key="1">
    <source>
        <dbReference type="SAM" id="Phobius"/>
    </source>
</evidence>
<accession>A0ABM8NXZ1</accession>
<protein>
    <recommendedName>
        <fullName evidence="4">Holin-X, holin superfamily III</fullName>
    </recommendedName>
</protein>
<evidence type="ECO:0008006" key="4">
    <source>
        <dbReference type="Google" id="ProtNLM"/>
    </source>
</evidence>
<dbReference type="RefSeq" id="WP_201698349.1">
    <property type="nucleotide sequence ID" value="NZ_CAJHCQ010000013.1"/>
</dbReference>
<proteinExistence type="predicted"/>
<sequence length="122" mass="12123">MAIGTNKDLADALKRGDDYIEVEGDLATKVVRIRATGKVAWAIAIAAIAIVVVATIAAIATGGTSEVAAVAAAPAALAVLGGPTTYAAIAVAVAAGGVGALTSLREYKEVSHSNGLLILKKR</sequence>
<gene>
    <name evidence="2" type="ORF">LMG27952_04760</name>
</gene>
<feature type="transmembrane region" description="Helical" evidence="1">
    <location>
        <begin position="72"/>
        <end position="101"/>
    </location>
</feature>
<organism evidence="2 3">
    <name type="scientific">Paraburkholderia hiiakae</name>
    <dbReference type="NCBI Taxonomy" id="1081782"/>
    <lineage>
        <taxon>Bacteria</taxon>
        <taxon>Pseudomonadati</taxon>
        <taxon>Pseudomonadota</taxon>
        <taxon>Betaproteobacteria</taxon>
        <taxon>Burkholderiales</taxon>
        <taxon>Burkholderiaceae</taxon>
        <taxon>Paraburkholderia</taxon>
    </lineage>
</organism>
<feature type="transmembrane region" description="Helical" evidence="1">
    <location>
        <begin position="39"/>
        <end position="60"/>
    </location>
</feature>
<evidence type="ECO:0000313" key="2">
    <source>
        <dbReference type="EMBL" id="CAD6548634.1"/>
    </source>
</evidence>
<keyword evidence="1" id="KW-0472">Membrane</keyword>
<dbReference type="EMBL" id="CAJHCQ010000013">
    <property type="protein sequence ID" value="CAD6548634.1"/>
    <property type="molecule type" value="Genomic_DNA"/>
</dbReference>
<dbReference type="Proteomes" id="UP000656319">
    <property type="component" value="Unassembled WGS sequence"/>
</dbReference>
<keyword evidence="1" id="KW-0812">Transmembrane</keyword>